<evidence type="ECO:0000313" key="4">
    <source>
        <dbReference type="EMBL" id="CAL4797310.1"/>
    </source>
</evidence>
<protein>
    <submittedName>
        <fullName evidence="4">PAS domain-containing protein</fullName>
    </submittedName>
</protein>
<dbReference type="AlphaFoldDB" id="A0A9P1DH23"/>
<sequence>MDAREFMSLSTKAEFFLAALTKYAWPYAFSTFVHFLYAMRLTRLHADSEMPVSPQFIALFFLLCFVGIAATRRVIIYNIRLKMDLTERSVELGAVSSLLLVCYDAVLELDESLTLTEDSHDSRRLSSMLLHSGSRVSLPGMADRSFLDCFDPEDQDRIKAHFAKSSDDAPVMALNADMLDADQNRVKVEVFHAQFRNLYNERRFLIGVREIQDVEQVAPLLEEGPLVTRDENLVVVFEVHTFDILFFSQGMNQFCSELGINRPRSILDLSSDQSRYSFCNRLQEVVDCGDQAQPAQLSFNLLAHGEVSTSLSVEHDELLDCLVASIEIHLPREAPESPLTEANLQRFGASDGFRGLTSQQRTVTSRSRRSRSRSSRSRTSSRRARHSRSAGTPRLLQL</sequence>
<dbReference type="EMBL" id="CAMXCT010004691">
    <property type="protein sequence ID" value="CAI4009998.1"/>
    <property type="molecule type" value="Genomic_DNA"/>
</dbReference>
<name>A0A9P1DH23_9DINO</name>
<dbReference type="EMBL" id="CAMXCT030004691">
    <property type="protein sequence ID" value="CAL4797310.1"/>
    <property type="molecule type" value="Genomic_DNA"/>
</dbReference>
<feature type="compositionally biased region" description="Basic residues" evidence="1">
    <location>
        <begin position="366"/>
        <end position="388"/>
    </location>
</feature>
<accession>A0A9P1DH23</accession>
<organism evidence="3">
    <name type="scientific">Cladocopium goreaui</name>
    <dbReference type="NCBI Taxonomy" id="2562237"/>
    <lineage>
        <taxon>Eukaryota</taxon>
        <taxon>Sar</taxon>
        <taxon>Alveolata</taxon>
        <taxon>Dinophyceae</taxon>
        <taxon>Suessiales</taxon>
        <taxon>Symbiodiniaceae</taxon>
        <taxon>Cladocopium</taxon>
    </lineage>
</organism>
<proteinExistence type="predicted"/>
<evidence type="ECO:0000313" key="5">
    <source>
        <dbReference type="Proteomes" id="UP001152797"/>
    </source>
</evidence>
<reference evidence="4 5" key="2">
    <citation type="submission" date="2024-05" db="EMBL/GenBank/DDBJ databases">
        <authorList>
            <person name="Chen Y."/>
            <person name="Shah S."/>
            <person name="Dougan E. K."/>
            <person name="Thang M."/>
            <person name="Chan C."/>
        </authorList>
    </citation>
    <scope>NUCLEOTIDE SEQUENCE [LARGE SCALE GENOMIC DNA]</scope>
</reference>
<keyword evidence="2" id="KW-0812">Transmembrane</keyword>
<keyword evidence="2" id="KW-1133">Transmembrane helix</keyword>
<keyword evidence="5" id="KW-1185">Reference proteome</keyword>
<evidence type="ECO:0000256" key="2">
    <source>
        <dbReference type="SAM" id="Phobius"/>
    </source>
</evidence>
<feature type="transmembrane region" description="Helical" evidence="2">
    <location>
        <begin position="56"/>
        <end position="75"/>
    </location>
</feature>
<evidence type="ECO:0000313" key="3">
    <source>
        <dbReference type="EMBL" id="CAI4009998.1"/>
    </source>
</evidence>
<dbReference type="EMBL" id="CAMXCT020004691">
    <property type="protein sequence ID" value="CAL1163373.1"/>
    <property type="molecule type" value="Genomic_DNA"/>
</dbReference>
<reference evidence="3" key="1">
    <citation type="submission" date="2022-10" db="EMBL/GenBank/DDBJ databases">
        <authorList>
            <person name="Chen Y."/>
            <person name="Dougan E. K."/>
            <person name="Chan C."/>
            <person name="Rhodes N."/>
            <person name="Thang M."/>
        </authorList>
    </citation>
    <scope>NUCLEOTIDE SEQUENCE</scope>
</reference>
<comment type="caution">
    <text evidence="3">The sequence shown here is derived from an EMBL/GenBank/DDBJ whole genome shotgun (WGS) entry which is preliminary data.</text>
</comment>
<feature type="transmembrane region" description="Helical" evidence="2">
    <location>
        <begin position="15"/>
        <end position="36"/>
    </location>
</feature>
<gene>
    <name evidence="3" type="ORF">C1SCF055_LOCUS35319</name>
</gene>
<feature type="region of interest" description="Disordered" evidence="1">
    <location>
        <begin position="350"/>
        <end position="398"/>
    </location>
</feature>
<evidence type="ECO:0000256" key="1">
    <source>
        <dbReference type="SAM" id="MobiDB-lite"/>
    </source>
</evidence>
<keyword evidence="2" id="KW-0472">Membrane</keyword>
<dbReference type="Proteomes" id="UP001152797">
    <property type="component" value="Unassembled WGS sequence"/>
</dbReference>